<dbReference type="PROSITE" id="PS50058">
    <property type="entry name" value="G_PROTEIN_GAMMA"/>
    <property type="match status" value="1"/>
</dbReference>
<keyword evidence="3" id="KW-0175">Coiled coil</keyword>
<evidence type="ECO:0000313" key="7">
    <source>
        <dbReference type="EMBL" id="CAK0827132.1"/>
    </source>
</evidence>
<comment type="caution">
    <text evidence="7">The sequence shown here is derived from an EMBL/GenBank/DDBJ whole genome shotgun (WGS) entry which is preliminary data.</text>
</comment>
<evidence type="ECO:0000256" key="2">
    <source>
        <dbReference type="PROSITE-ProRule" id="PRU00192"/>
    </source>
</evidence>
<dbReference type="InterPro" id="IPR001452">
    <property type="entry name" value="SH3_domain"/>
</dbReference>
<evidence type="ECO:0000259" key="5">
    <source>
        <dbReference type="PROSITE" id="PS50002"/>
    </source>
</evidence>
<sequence>MSAATEALESPQGIRTVVVRPHQATDPTQISLQLDDLIIVLEQDSSGWFGGHRDGEEATGWFPGSCVRPLDPEPFLFPSTGRDGQQEPLETPAAAAAVPEAGSPESQPGTCAAGPRREHGDHHQAAGCAAQGAPRVGHGPEHQVLHVPTPQRSGQAGLPAASPPGKGPLLSAKGPAFDATVSRSPAELPAGEAAELRAMVAGLAAEAAELRARVAELAGETGALQQQAASEAARVAGLEAELRWEQEGRRRLEGQFEEQRAEVACLHGELRALRDKLDDGRRSAPGPEGARAVQGAPLRKPRAVSGRWKAGPWTSGARSG</sequence>
<proteinExistence type="predicted"/>
<name>A0ABN9S5N2_9DINO</name>
<evidence type="ECO:0008006" key="9">
    <source>
        <dbReference type="Google" id="ProtNLM"/>
    </source>
</evidence>
<dbReference type="SMART" id="SM00326">
    <property type="entry name" value="SH3"/>
    <property type="match status" value="1"/>
</dbReference>
<evidence type="ECO:0000313" key="8">
    <source>
        <dbReference type="Proteomes" id="UP001189429"/>
    </source>
</evidence>
<organism evidence="7 8">
    <name type="scientific">Prorocentrum cordatum</name>
    <dbReference type="NCBI Taxonomy" id="2364126"/>
    <lineage>
        <taxon>Eukaryota</taxon>
        <taxon>Sar</taxon>
        <taxon>Alveolata</taxon>
        <taxon>Dinophyceae</taxon>
        <taxon>Prorocentrales</taxon>
        <taxon>Prorocentraceae</taxon>
        <taxon>Prorocentrum</taxon>
    </lineage>
</organism>
<feature type="domain" description="G protein gamma" evidence="6">
    <location>
        <begin position="189"/>
        <end position="265"/>
    </location>
</feature>
<feature type="coiled-coil region" evidence="3">
    <location>
        <begin position="193"/>
        <end position="227"/>
    </location>
</feature>
<keyword evidence="1 2" id="KW-0728">SH3 domain</keyword>
<feature type="region of interest" description="Disordered" evidence="4">
    <location>
        <begin position="275"/>
        <end position="320"/>
    </location>
</feature>
<dbReference type="EMBL" id="CAUYUJ010009558">
    <property type="protein sequence ID" value="CAK0827132.1"/>
    <property type="molecule type" value="Genomic_DNA"/>
</dbReference>
<keyword evidence="8" id="KW-1185">Reference proteome</keyword>
<accession>A0ABN9S5N2</accession>
<feature type="domain" description="SH3" evidence="5">
    <location>
        <begin position="11"/>
        <end position="72"/>
    </location>
</feature>
<gene>
    <name evidence="7" type="ORF">PCOR1329_LOCUS26746</name>
</gene>
<evidence type="ECO:0000256" key="1">
    <source>
        <dbReference type="ARBA" id="ARBA00022443"/>
    </source>
</evidence>
<feature type="compositionally biased region" description="Basic and acidic residues" evidence="4">
    <location>
        <begin position="115"/>
        <end position="124"/>
    </location>
</feature>
<dbReference type="Gene3D" id="2.30.30.40">
    <property type="entry name" value="SH3 Domains"/>
    <property type="match status" value="1"/>
</dbReference>
<feature type="compositionally biased region" description="Low complexity" evidence="4">
    <location>
        <begin position="87"/>
        <end position="105"/>
    </location>
</feature>
<dbReference type="SUPFAM" id="SSF50044">
    <property type="entry name" value="SH3-domain"/>
    <property type="match status" value="1"/>
</dbReference>
<evidence type="ECO:0000259" key="6">
    <source>
        <dbReference type="PROSITE" id="PS50058"/>
    </source>
</evidence>
<dbReference type="InterPro" id="IPR015898">
    <property type="entry name" value="G-protein_gamma-like_dom"/>
</dbReference>
<evidence type="ECO:0000256" key="3">
    <source>
        <dbReference type="SAM" id="Coils"/>
    </source>
</evidence>
<protein>
    <recommendedName>
        <fullName evidence="9">SH3 domain-containing protein</fullName>
    </recommendedName>
</protein>
<dbReference type="PROSITE" id="PS50002">
    <property type="entry name" value="SH3"/>
    <property type="match status" value="1"/>
</dbReference>
<reference evidence="7" key="1">
    <citation type="submission" date="2023-10" db="EMBL/GenBank/DDBJ databases">
        <authorList>
            <person name="Chen Y."/>
            <person name="Shah S."/>
            <person name="Dougan E. K."/>
            <person name="Thang M."/>
            <person name="Chan C."/>
        </authorList>
    </citation>
    <scope>NUCLEOTIDE SEQUENCE [LARGE SCALE GENOMIC DNA]</scope>
</reference>
<dbReference type="Proteomes" id="UP001189429">
    <property type="component" value="Unassembled WGS sequence"/>
</dbReference>
<dbReference type="InterPro" id="IPR036028">
    <property type="entry name" value="SH3-like_dom_sf"/>
</dbReference>
<feature type="region of interest" description="Disordered" evidence="4">
    <location>
        <begin position="77"/>
        <end position="143"/>
    </location>
</feature>
<dbReference type="Pfam" id="PF14604">
    <property type="entry name" value="SH3_9"/>
    <property type="match status" value="1"/>
</dbReference>
<evidence type="ECO:0000256" key="4">
    <source>
        <dbReference type="SAM" id="MobiDB-lite"/>
    </source>
</evidence>